<evidence type="ECO:0000256" key="1">
    <source>
        <dbReference type="ARBA" id="ARBA00022679"/>
    </source>
</evidence>
<keyword evidence="2 3" id="KW-0418">Kinase</keyword>
<dbReference type="EMBL" id="LXQA010019353">
    <property type="protein sequence ID" value="MCH90927.1"/>
    <property type="molecule type" value="Genomic_DNA"/>
</dbReference>
<gene>
    <name evidence="3" type="ORF">A2U01_0011850</name>
</gene>
<dbReference type="Gene3D" id="3.30.420.40">
    <property type="match status" value="1"/>
</dbReference>
<evidence type="ECO:0000256" key="2">
    <source>
        <dbReference type="ARBA" id="ARBA00022777"/>
    </source>
</evidence>
<reference evidence="3 4" key="1">
    <citation type="journal article" date="2018" name="Front. Plant Sci.">
        <title>Red Clover (Trifolium pratense) and Zigzag Clover (T. medium) - A Picture of Genomic Similarities and Differences.</title>
        <authorList>
            <person name="Dluhosova J."/>
            <person name="Istvanek J."/>
            <person name="Nedelnik J."/>
            <person name="Repkova J."/>
        </authorList>
    </citation>
    <scope>NUCLEOTIDE SEQUENCE [LARGE SCALE GENOMIC DNA]</scope>
    <source>
        <strain evidence="4">cv. 10/8</strain>
        <tissue evidence="3">Leaf</tissue>
    </source>
</reference>
<accession>A0A392MTT4</accession>
<evidence type="ECO:0000313" key="4">
    <source>
        <dbReference type="Proteomes" id="UP000265520"/>
    </source>
</evidence>
<keyword evidence="4" id="KW-1185">Reference proteome</keyword>
<comment type="caution">
    <text evidence="3">The sequence shown here is derived from an EMBL/GenBank/DDBJ whole genome shotgun (WGS) entry which is preliminary data.</text>
</comment>
<dbReference type="AlphaFoldDB" id="A0A392MTT4"/>
<dbReference type="GO" id="GO:0019150">
    <property type="term" value="F:D-ribulokinase activity"/>
    <property type="evidence" value="ECO:0007669"/>
    <property type="project" value="TreeGrafter"/>
</dbReference>
<sequence length="93" mass="9835">MPGIPVGTSLIDAHAGGVGVIESVPPSEAEEHDKEAICNRMVLVCGTSTCHMAVSRSKLFIPGIWGPFWSGSYHGKLCSLDVNTTSVENCSFN</sequence>
<protein>
    <submittedName>
        <fullName evidence="3">FGGY carbohydrate kinase domain-containing protein-like</fullName>
    </submittedName>
</protein>
<proteinExistence type="predicted"/>
<organism evidence="3 4">
    <name type="scientific">Trifolium medium</name>
    <dbReference type="NCBI Taxonomy" id="97028"/>
    <lineage>
        <taxon>Eukaryota</taxon>
        <taxon>Viridiplantae</taxon>
        <taxon>Streptophyta</taxon>
        <taxon>Embryophyta</taxon>
        <taxon>Tracheophyta</taxon>
        <taxon>Spermatophyta</taxon>
        <taxon>Magnoliopsida</taxon>
        <taxon>eudicotyledons</taxon>
        <taxon>Gunneridae</taxon>
        <taxon>Pentapetalae</taxon>
        <taxon>rosids</taxon>
        <taxon>fabids</taxon>
        <taxon>Fabales</taxon>
        <taxon>Fabaceae</taxon>
        <taxon>Papilionoideae</taxon>
        <taxon>50 kb inversion clade</taxon>
        <taxon>NPAAA clade</taxon>
        <taxon>Hologalegina</taxon>
        <taxon>IRL clade</taxon>
        <taxon>Trifolieae</taxon>
        <taxon>Trifolium</taxon>
    </lineage>
</organism>
<dbReference type="GO" id="GO:0005737">
    <property type="term" value="C:cytoplasm"/>
    <property type="evidence" value="ECO:0007669"/>
    <property type="project" value="TreeGrafter"/>
</dbReference>
<keyword evidence="1" id="KW-0808">Transferase</keyword>
<dbReference type="GO" id="GO:0019321">
    <property type="term" value="P:pentose metabolic process"/>
    <property type="evidence" value="ECO:0007669"/>
    <property type="project" value="TreeGrafter"/>
</dbReference>
<name>A0A392MTT4_9FABA</name>
<evidence type="ECO:0000313" key="3">
    <source>
        <dbReference type="EMBL" id="MCH90927.1"/>
    </source>
</evidence>
<dbReference type="PANTHER" id="PTHR43435">
    <property type="entry name" value="RIBULOKINASE"/>
    <property type="match status" value="1"/>
</dbReference>
<dbReference type="PANTHER" id="PTHR43435:SF4">
    <property type="entry name" value="FGGY CARBOHYDRATE KINASE DOMAIN-CONTAINING PROTEIN"/>
    <property type="match status" value="1"/>
</dbReference>
<dbReference type="Proteomes" id="UP000265520">
    <property type="component" value="Unassembled WGS sequence"/>
</dbReference>